<accession>A0A7G7GFE9</accession>
<dbReference type="Pfam" id="PF12704">
    <property type="entry name" value="MacB_PCD"/>
    <property type="match status" value="2"/>
</dbReference>
<dbReference type="EMBL" id="CP055156">
    <property type="protein sequence ID" value="QNF35883.1"/>
    <property type="molecule type" value="Genomic_DNA"/>
</dbReference>
<proteinExistence type="predicted"/>
<keyword evidence="10" id="KW-1185">Reference proteome</keyword>
<feature type="transmembrane region" description="Helical" evidence="6">
    <location>
        <begin position="732"/>
        <end position="755"/>
    </location>
</feature>
<dbReference type="Pfam" id="PF02687">
    <property type="entry name" value="FtsX"/>
    <property type="match status" value="2"/>
</dbReference>
<reference evidence="9 10" key="1">
    <citation type="journal article" date="2018" name="Int. J. Syst. Evol. Microbiol.">
        <title>Adhaeribacter swui sp. nov., isolated from wet mud.</title>
        <authorList>
            <person name="Kim D.U."/>
            <person name="Kim K.W."/>
            <person name="Kang M.S."/>
            <person name="Kim J.Y."/>
            <person name="Jang J.H."/>
            <person name="Kim M.K."/>
        </authorList>
    </citation>
    <scope>NUCLEOTIDE SEQUENCE [LARGE SCALE GENOMIC DNA]</scope>
    <source>
        <strain evidence="9 10">KCTC 52873</strain>
    </source>
</reference>
<feature type="transmembrane region" description="Helical" evidence="6">
    <location>
        <begin position="385"/>
        <end position="408"/>
    </location>
</feature>
<feature type="domain" description="ABC3 transporter permease C-terminal" evidence="7">
    <location>
        <begin position="298"/>
        <end position="413"/>
    </location>
</feature>
<evidence type="ECO:0000256" key="6">
    <source>
        <dbReference type="SAM" id="Phobius"/>
    </source>
</evidence>
<protein>
    <submittedName>
        <fullName evidence="9">ABC transporter permease</fullName>
    </submittedName>
</protein>
<feature type="transmembrane region" description="Helical" evidence="6">
    <location>
        <begin position="290"/>
        <end position="311"/>
    </location>
</feature>
<keyword evidence="4 6" id="KW-1133">Transmembrane helix</keyword>
<evidence type="ECO:0000256" key="5">
    <source>
        <dbReference type="ARBA" id="ARBA00023136"/>
    </source>
</evidence>
<evidence type="ECO:0000256" key="4">
    <source>
        <dbReference type="ARBA" id="ARBA00022989"/>
    </source>
</evidence>
<feature type="domain" description="MacB-like periplasmic core" evidence="8">
    <location>
        <begin position="497"/>
        <end position="642"/>
    </location>
</feature>
<feature type="transmembrane region" description="Helical" evidence="6">
    <location>
        <begin position="338"/>
        <end position="365"/>
    </location>
</feature>
<dbReference type="Proteomes" id="UP000515237">
    <property type="component" value="Chromosome"/>
</dbReference>
<evidence type="ECO:0000256" key="3">
    <source>
        <dbReference type="ARBA" id="ARBA00022692"/>
    </source>
</evidence>
<dbReference type="InterPro" id="IPR050250">
    <property type="entry name" value="Macrolide_Exporter_MacB"/>
</dbReference>
<evidence type="ECO:0000313" key="10">
    <source>
        <dbReference type="Proteomes" id="UP000515237"/>
    </source>
</evidence>
<dbReference type="PANTHER" id="PTHR30572:SF18">
    <property type="entry name" value="ABC-TYPE MACROLIDE FAMILY EXPORT SYSTEM PERMEASE COMPONENT 2"/>
    <property type="match status" value="1"/>
</dbReference>
<feature type="domain" description="MacB-like periplasmic core" evidence="8">
    <location>
        <begin position="21"/>
        <end position="238"/>
    </location>
</feature>
<dbReference type="PANTHER" id="PTHR30572">
    <property type="entry name" value="MEMBRANE COMPONENT OF TRANSPORTER-RELATED"/>
    <property type="match status" value="1"/>
</dbReference>
<keyword evidence="2" id="KW-1003">Cell membrane</keyword>
<dbReference type="InterPro" id="IPR003838">
    <property type="entry name" value="ABC3_permease_C"/>
</dbReference>
<keyword evidence="3 6" id="KW-0812">Transmembrane</keyword>
<dbReference type="KEGG" id="aswu:HUW51_19100"/>
<feature type="transmembrane region" description="Helical" evidence="6">
    <location>
        <begin position="21"/>
        <end position="43"/>
    </location>
</feature>
<dbReference type="GO" id="GO:0022857">
    <property type="term" value="F:transmembrane transporter activity"/>
    <property type="evidence" value="ECO:0007669"/>
    <property type="project" value="TreeGrafter"/>
</dbReference>
<organism evidence="9 10">
    <name type="scientific">Adhaeribacter swui</name>
    <dbReference type="NCBI Taxonomy" id="2086471"/>
    <lineage>
        <taxon>Bacteria</taxon>
        <taxon>Pseudomonadati</taxon>
        <taxon>Bacteroidota</taxon>
        <taxon>Cytophagia</taxon>
        <taxon>Cytophagales</taxon>
        <taxon>Hymenobacteraceae</taxon>
        <taxon>Adhaeribacter</taxon>
    </lineage>
</organism>
<gene>
    <name evidence="9" type="ORF">HUW51_19100</name>
</gene>
<feature type="domain" description="ABC3 transporter permease C-terminal" evidence="7">
    <location>
        <begin position="683"/>
        <end position="796"/>
    </location>
</feature>
<dbReference type="AlphaFoldDB" id="A0A7G7GFE9"/>
<evidence type="ECO:0000259" key="7">
    <source>
        <dbReference type="Pfam" id="PF02687"/>
    </source>
</evidence>
<evidence type="ECO:0000256" key="2">
    <source>
        <dbReference type="ARBA" id="ARBA00022475"/>
    </source>
</evidence>
<evidence type="ECO:0000256" key="1">
    <source>
        <dbReference type="ARBA" id="ARBA00004651"/>
    </source>
</evidence>
<name>A0A7G7GFE9_9BACT</name>
<feature type="transmembrane region" description="Helical" evidence="6">
    <location>
        <begin position="767"/>
        <end position="786"/>
    </location>
</feature>
<comment type="subcellular location">
    <subcellularLocation>
        <location evidence="1">Cell membrane</location>
        <topology evidence="1">Multi-pass membrane protein</topology>
    </subcellularLocation>
</comment>
<evidence type="ECO:0000313" key="9">
    <source>
        <dbReference type="EMBL" id="QNF35883.1"/>
    </source>
</evidence>
<sequence>MLKNYLVIAWRNIWRHKGYTTINGLGLAVAFCICVFLFLIAYLQLTFDSFHPNKDRIYQAYLFANDPEKMTRSGSLPLPLSPSLKSEYDEVEASTRILSTRKSTVAYADKYLDQDVVLTDADFLKIFNFPLVKGNRNTALANVSSMVINQDLAQALFGHEDPLGKTVQHIQEGRKKTYLITGVLANAPTNSSIRFEALIRIENAPFYQSDQNNWTAFSHKVFVKLKPEVSQAAFEKKLSYFTQNYFAATLQDLKAKGAKPDEQGQIFALRLQSLPKVHFDTALSNGPPLAIIYVLLGIGLFIMIIASINFINLSIARSFTRAKEVGVRKYLGALKSQLFVQIYLESALICFFGLLLGALLAYLLLPEFNATFNTRLTLGHLLQPGFLAFIGGMFLVVTLIAGGYPAWLMAKFNAVAVLKGKISLKRPGFLRNSLLVTQFALSCLLTCCTLIALQQVDYLRQKPLGFEKEQLISIPVGNQVNGRQVLARLRQKLASDPCIRAVTGSNINLGKGKDNVSSRTTIGFTYQGQDIQTDWVGVDYDYLKTLQIPLINGREFEVSYAADSVNRVIITESLAEQMGEKQALGKFLDINGQKQQIIGIIPDFNLYSAAAEKRPITLHLSASEPINYLLVRVSPQSLKTAMNKMHKLWRELAPGTEFTGSFMEENIDAWYQEEEKMAQICSLASGIAIALSVSGLFAVALLVMEQRTKEIGIRKVLGAQVSDILFILSKDFVRLVILALLLAMPLAWFLMHQWLNQYAYRITINPLIFLGVGTAAILLTLVTVGFQSVKAAVQNPVKSLKTE</sequence>
<feature type="transmembrane region" description="Helical" evidence="6">
    <location>
        <begin position="429"/>
        <end position="453"/>
    </location>
</feature>
<dbReference type="GO" id="GO:0005886">
    <property type="term" value="C:plasma membrane"/>
    <property type="evidence" value="ECO:0007669"/>
    <property type="project" value="UniProtKB-SubCell"/>
</dbReference>
<dbReference type="InterPro" id="IPR025857">
    <property type="entry name" value="MacB_PCD"/>
</dbReference>
<feature type="transmembrane region" description="Helical" evidence="6">
    <location>
        <begin position="683"/>
        <end position="704"/>
    </location>
</feature>
<keyword evidence="5 6" id="KW-0472">Membrane</keyword>
<evidence type="ECO:0000259" key="8">
    <source>
        <dbReference type="Pfam" id="PF12704"/>
    </source>
</evidence>